<organism evidence="2 3">
    <name type="scientific">Zobellella aerophila</name>
    <dbReference type="NCBI Taxonomy" id="870480"/>
    <lineage>
        <taxon>Bacteria</taxon>
        <taxon>Pseudomonadati</taxon>
        <taxon>Pseudomonadota</taxon>
        <taxon>Gammaproteobacteria</taxon>
        <taxon>Aeromonadales</taxon>
        <taxon>Aeromonadaceae</taxon>
        <taxon>Zobellella</taxon>
    </lineage>
</organism>
<name>A0ABP6V4A4_9GAMM</name>
<evidence type="ECO:0000259" key="1">
    <source>
        <dbReference type="Pfam" id="PF00496"/>
    </source>
</evidence>
<dbReference type="NCBIfam" id="NF011689">
    <property type="entry name" value="PRK15109.1"/>
    <property type="match status" value="1"/>
</dbReference>
<dbReference type="Gene3D" id="3.40.190.10">
    <property type="entry name" value="Periplasmic binding protein-like II"/>
    <property type="match status" value="1"/>
</dbReference>
<feature type="domain" description="Solute-binding protein family 5" evidence="1">
    <location>
        <begin position="72"/>
        <end position="449"/>
    </location>
</feature>
<dbReference type="PIRSF" id="PIRSF002741">
    <property type="entry name" value="MppA"/>
    <property type="match status" value="1"/>
</dbReference>
<dbReference type="CDD" id="cd08493">
    <property type="entry name" value="PBP2_DppA_like"/>
    <property type="match status" value="1"/>
</dbReference>
<comment type="caution">
    <text evidence="2">The sequence shown here is derived from an EMBL/GenBank/DDBJ whole genome shotgun (WGS) entry which is preliminary data.</text>
</comment>
<protein>
    <submittedName>
        <fullName evidence="2">Peptide ABC transporter substrate-binding protein SapA</fullName>
    </submittedName>
</protein>
<evidence type="ECO:0000313" key="2">
    <source>
        <dbReference type="EMBL" id="GAA3526704.1"/>
    </source>
</evidence>
<dbReference type="InterPro" id="IPR000914">
    <property type="entry name" value="SBP_5_dom"/>
</dbReference>
<dbReference type="Gene3D" id="3.10.105.10">
    <property type="entry name" value="Dipeptide-binding Protein, Domain 3"/>
    <property type="match status" value="1"/>
</dbReference>
<proteinExistence type="predicted"/>
<keyword evidence="3" id="KW-1185">Reference proteome</keyword>
<dbReference type="RefSeq" id="WP_344953856.1">
    <property type="nucleotide sequence ID" value="NZ_BAABCX010000001.1"/>
</dbReference>
<gene>
    <name evidence="2" type="primary">sapA</name>
    <name evidence="2" type="ORF">GCM10022394_02280</name>
</gene>
<dbReference type="PANTHER" id="PTHR30290:SF28">
    <property type="entry name" value="ABC TRANSPORTER PERIPLASMIC-BINDING PROTEIN SAPA-RELATED"/>
    <property type="match status" value="1"/>
</dbReference>
<evidence type="ECO:0000313" key="3">
    <source>
        <dbReference type="Proteomes" id="UP001500795"/>
    </source>
</evidence>
<dbReference type="PANTHER" id="PTHR30290">
    <property type="entry name" value="PERIPLASMIC BINDING COMPONENT OF ABC TRANSPORTER"/>
    <property type="match status" value="1"/>
</dbReference>
<dbReference type="Proteomes" id="UP001500795">
    <property type="component" value="Unassembled WGS sequence"/>
</dbReference>
<sequence>MRSWLHCLLLTTLLSGCDTGNTQLAQQSLLYCAEGAPLTFNPQLVTSSVTLDATAHQLYDRLLDLDLDNLQPIPALASAWQRSPDGLSYRFTLRQNVAFHQTDWFNPGRKLTTEDVLFTFKRLTDPRHPYHDIGGGYPYFGSIGLAGLIKDVRALDDYQVVFELTRPDASFLTYLATDYAVILSAEYGQQLLARGTPEQLDQQPVGTGPFKLSQYRSDEYIRYLRHPDYWQGSPRLEQLVFDITPQSSKRLAKLLTGECDVMAYPSASQLPVIEEDPALRLNQETSMNVALLSLNTEKPPFDDIRVRKAIGLALSRQDILHAVYFDVGSMAEAVLPPVSWGHHPNLLAPIPDLARAQWLLEQAGLAEGFDMELWVSAAAHSFNPDGVKTGQLIQSQLSELGIRVRLVPLEEQVMRSRLAEGDQDAVLTGWDADSPDPDNMLRNLLSCQAIQAGTNTSRWCQPIFEQRLDLALQTPLLAERIAFYRQAQQLVHQEVPVIPLIHSLKLQAYRRQVQDLRLPPFGGVDFHLVHKE</sequence>
<dbReference type="EMBL" id="BAABCX010000001">
    <property type="protein sequence ID" value="GAA3526704.1"/>
    <property type="molecule type" value="Genomic_DNA"/>
</dbReference>
<dbReference type="InterPro" id="IPR039424">
    <property type="entry name" value="SBP_5"/>
</dbReference>
<dbReference type="PROSITE" id="PS51257">
    <property type="entry name" value="PROKAR_LIPOPROTEIN"/>
    <property type="match status" value="1"/>
</dbReference>
<dbReference type="Gene3D" id="3.90.76.10">
    <property type="entry name" value="Dipeptide-binding Protein, Domain 1"/>
    <property type="match status" value="1"/>
</dbReference>
<dbReference type="Pfam" id="PF00496">
    <property type="entry name" value="SBP_bac_5"/>
    <property type="match status" value="1"/>
</dbReference>
<dbReference type="SUPFAM" id="SSF53850">
    <property type="entry name" value="Periplasmic binding protein-like II"/>
    <property type="match status" value="1"/>
</dbReference>
<reference evidence="3" key="1">
    <citation type="journal article" date="2019" name="Int. J. Syst. Evol. Microbiol.">
        <title>The Global Catalogue of Microorganisms (GCM) 10K type strain sequencing project: providing services to taxonomists for standard genome sequencing and annotation.</title>
        <authorList>
            <consortium name="The Broad Institute Genomics Platform"/>
            <consortium name="The Broad Institute Genome Sequencing Center for Infectious Disease"/>
            <person name="Wu L."/>
            <person name="Ma J."/>
        </authorList>
    </citation>
    <scope>NUCLEOTIDE SEQUENCE [LARGE SCALE GENOMIC DNA]</scope>
    <source>
        <strain evidence="3">JCM 17110</strain>
    </source>
</reference>
<dbReference type="InterPro" id="IPR030678">
    <property type="entry name" value="Peptide/Ni-bd"/>
</dbReference>
<accession>A0ABP6V4A4</accession>